<dbReference type="CDD" id="cd01651">
    <property type="entry name" value="RT_G2_intron"/>
    <property type="match status" value="1"/>
</dbReference>
<comment type="similarity">
    <text evidence="1">Belongs to the bacterial reverse transcriptase family.</text>
</comment>
<dbReference type="InterPro" id="IPR030931">
    <property type="entry name" value="Group_II_RT_mat"/>
</dbReference>
<dbReference type="Pfam" id="PF00078">
    <property type="entry name" value="RVT_1"/>
    <property type="match status" value="1"/>
</dbReference>
<dbReference type="InterPro" id="IPR051083">
    <property type="entry name" value="GrpII_Intron_Splice-Mob/Def"/>
</dbReference>
<dbReference type="OrthoDB" id="9780724at2"/>
<reference key="2">
    <citation type="submission" date="2011-04" db="EMBL/GenBank/DDBJ databases">
        <title>Complete sequence of chromosome of Haliscomenobacter hydrossis DSM 1100.</title>
        <authorList>
            <consortium name="US DOE Joint Genome Institute (JGI-PGF)"/>
            <person name="Lucas S."/>
            <person name="Han J."/>
            <person name="Lapidus A."/>
            <person name="Bruce D."/>
            <person name="Goodwin L."/>
            <person name="Pitluck S."/>
            <person name="Peters L."/>
            <person name="Kyrpides N."/>
            <person name="Mavromatis K."/>
            <person name="Ivanova N."/>
            <person name="Ovchinnikova G."/>
            <person name="Pagani I."/>
            <person name="Daligault H."/>
            <person name="Detter J.C."/>
            <person name="Han C."/>
            <person name="Land M."/>
            <person name="Hauser L."/>
            <person name="Markowitz V."/>
            <person name="Cheng J.-F."/>
            <person name="Hugenholtz P."/>
            <person name="Woyke T."/>
            <person name="Wu D."/>
            <person name="Verbarg S."/>
            <person name="Frueling A."/>
            <person name="Brambilla E."/>
            <person name="Klenk H.-P."/>
            <person name="Eisen J.A."/>
        </authorList>
    </citation>
    <scope>NUCLEOTIDE SEQUENCE</scope>
    <source>
        <strain>DSM 1100</strain>
    </source>
</reference>
<organism evidence="3 4">
    <name type="scientific">Haliscomenobacter hydrossis (strain ATCC 27775 / DSM 1100 / LMG 10767 / O)</name>
    <dbReference type="NCBI Taxonomy" id="760192"/>
    <lineage>
        <taxon>Bacteria</taxon>
        <taxon>Pseudomonadati</taxon>
        <taxon>Bacteroidota</taxon>
        <taxon>Saprospiria</taxon>
        <taxon>Saprospirales</taxon>
        <taxon>Haliscomenobacteraceae</taxon>
        <taxon>Haliscomenobacter</taxon>
    </lineage>
</organism>
<dbReference type="SUPFAM" id="SSF56672">
    <property type="entry name" value="DNA/RNA polymerases"/>
    <property type="match status" value="1"/>
</dbReference>
<dbReference type="HOGENOM" id="CLU_013584_2_0_10"/>
<dbReference type="EMBL" id="CP002691">
    <property type="protein sequence ID" value="AEE48930.1"/>
    <property type="molecule type" value="Genomic_DNA"/>
</dbReference>
<dbReference type="InterPro" id="IPR043502">
    <property type="entry name" value="DNA/RNA_pol_sf"/>
</dbReference>
<accession>F4KQA4</accession>
<dbReference type="PANTHER" id="PTHR34047">
    <property type="entry name" value="NUCLEAR INTRON MATURASE 1, MITOCHONDRIAL-RELATED"/>
    <property type="match status" value="1"/>
</dbReference>
<dbReference type="PANTHER" id="PTHR34047:SF8">
    <property type="entry name" value="PROTEIN YKFC"/>
    <property type="match status" value="1"/>
</dbReference>
<dbReference type="Proteomes" id="UP000008461">
    <property type="component" value="Chromosome"/>
</dbReference>
<sequence length="465" mass="53587">MEDQSKLRNKYHQKDGAEGELPLFGKKKWEMSDAERVFSLQCKLYQKAKQDKGYKFYVLYDKVFQKHMLSVAWKAVKANQGSPGIDGISINDIEQGGVENYLEELGEELRTKRYRAQAVKRVMIPKANGGERPLGIPTVRDRIVQTACKLLIEPIFEADFEESSYGFRPERSSGDALGAIKGYLQEGKSEVLDADLSKYFDTIPHDKLLIGLKERISDGRILDLIGQWLKAPIYEDGQFKGGKKNKVGTPQGGVISPLLANIYLNLLDRIVNNPKSLFYQGGVKIVRYADDFVLMGKQIGEQVKEQLKSLLSRMGLSLNEQKTRTDEAKAESFDFLGFTIRYDKDLWDRNKRYWNIIPSQKSEQKIRDKIDTYLEAHGHYKGEQVSEDLNKLLRGWLNYFDIKGVSYPAVSKRRLRHYLQERLNRYYNRKSQRKCRLYGQRAFEALVEKYGLIDPTKYTSGGVRL</sequence>
<keyword evidence="3" id="KW-0808">Transferase</keyword>
<keyword evidence="3" id="KW-0548">Nucleotidyltransferase</keyword>
<dbReference type="GO" id="GO:0003964">
    <property type="term" value="F:RNA-directed DNA polymerase activity"/>
    <property type="evidence" value="ECO:0007669"/>
    <property type="project" value="UniProtKB-KW"/>
</dbReference>
<dbReference type="eggNOG" id="COG3344">
    <property type="taxonomic scope" value="Bacteria"/>
</dbReference>
<protein>
    <submittedName>
        <fullName evidence="3">RNA-directed DNA polymerase (Reverse transcriptase)</fullName>
    </submittedName>
</protein>
<gene>
    <name evidence="3" type="ordered locus">Halhy_1031</name>
</gene>
<proteinExistence type="inferred from homology"/>
<evidence type="ECO:0000259" key="2">
    <source>
        <dbReference type="PROSITE" id="PS50878"/>
    </source>
</evidence>
<dbReference type="Pfam" id="PF08388">
    <property type="entry name" value="GIIM"/>
    <property type="match status" value="1"/>
</dbReference>
<evidence type="ECO:0000256" key="1">
    <source>
        <dbReference type="ARBA" id="ARBA00034120"/>
    </source>
</evidence>
<evidence type="ECO:0000313" key="3">
    <source>
        <dbReference type="EMBL" id="AEE48930.1"/>
    </source>
</evidence>
<dbReference type="AlphaFoldDB" id="F4KQA4"/>
<reference evidence="3 4" key="1">
    <citation type="journal article" date="2011" name="Stand. Genomic Sci.">
        <title>Complete genome sequence of Haliscomenobacter hydrossis type strain (O).</title>
        <authorList>
            <consortium name="US DOE Joint Genome Institute (JGI-PGF)"/>
            <person name="Daligault H."/>
            <person name="Lapidus A."/>
            <person name="Zeytun A."/>
            <person name="Nolan M."/>
            <person name="Lucas S."/>
            <person name="Del Rio T.G."/>
            <person name="Tice H."/>
            <person name="Cheng J.F."/>
            <person name="Tapia R."/>
            <person name="Han C."/>
            <person name="Goodwin L."/>
            <person name="Pitluck S."/>
            <person name="Liolios K."/>
            <person name="Pagani I."/>
            <person name="Ivanova N."/>
            <person name="Huntemann M."/>
            <person name="Mavromatis K."/>
            <person name="Mikhailova N."/>
            <person name="Pati A."/>
            <person name="Chen A."/>
            <person name="Palaniappan K."/>
            <person name="Land M."/>
            <person name="Hauser L."/>
            <person name="Brambilla E.M."/>
            <person name="Rohde M."/>
            <person name="Verbarg S."/>
            <person name="Goker M."/>
            <person name="Bristow J."/>
            <person name="Eisen J.A."/>
            <person name="Markowitz V."/>
            <person name="Hugenholtz P."/>
            <person name="Kyrpides N.C."/>
            <person name="Klenk H.P."/>
            <person name="Woyke T."/>
        </authorList>
    </citation>
    <scope>NUCLEOTIDE SEQUENCE [LARGE SCALE GENOMIC DNA]</scope>
    <source>
        <strain evidence="4">ATCC 27775 / DSM 1100 / LMG 10767 / O</strain>
    </source>
</reference>
<dbReference type="NCBIfam" id="TIGR04416">
    <property type="entry name" value="group_II_RT_mat"/>
    <property type="match status" value="1"/>
</dbReference>
<dbReference type="KEGG" id="hhy:Halhy_1031"/>
<feature type="domain" description="Reverse transcriptase" evidence="2">
    <location>
        <begin position="105"/>
        <end position="340"/>
    </location>
</feature>
<evidence type="ECO:0000313" key="4">
    <source>
        <dbReference type="Proteomes" id="UP000008461"/>
    </source>
</evidence>
<keyword evidence="4" id="KW-1185">Reference proteome</keyword>
<dbReference type="PROSITE" id="PS50878">
    <property type="entry name" value="RT_POL"/>
    <property type="match status" value="1"/>
</dbReference>
<keyword evidence="3" id="KW-0695">RNA-directed DNA polymerase</keyword>
<dbReference type="RefSeq" id="WP_013763485.1">
    <property type="nucleotide sequence ID" value="NC_015510.1"/>
</dbReference>
<dbReference type="InterPro" id="IPR000477">
    <property type="entry name" value="RT_dom"/>
</dbReference>
<dbReference type="STRING" id="760192.Halhy_1031"/>
<dbReference type="InterPro" id="IPR013597">
    <property type="entry name" value="Mat_intron_G2"/>
</dbReference>
<name>F4KQA4_HALH1</name>